<dbReference type="PROSITE" id="PS51349">
    <property type="entry name" value="FMN_HYDROXY_ACID_DH_2"/>
    <property type="match status" value="1"/>
</dbReference>
<dbReference type="EMBL" id="PVTQ01000010">
    <property type="protein sequence ID" value="PRY87316.1"/>
    <property type="molecule type" value="Genomic_DNA"/>
</dbReference>
<dbReference type="FunFam" id="3.20.20.70:FF:000029">
    <property type="entry name" value="L-lactate dehydrogenase"/>
    <property type="match status" value="1"/>
</dbReference>
<dbReference type="PIRSF" id="PIRSF000138">
    <property type="entry name" value="Al-hdrx_acd_dh"/>
    <property type="match status" value="1"/>
</dbReference>
<evidence type="ECO:0000256" key="3">
    <source>
        <dbReference type="ARBA" id="ARBA00022643"/>
    </source>
</evidence>
<dbReference type="RefSeq" id="WP_106266046.1">
    <property type="nucleotide sequence ID" value="NZ_PVTQ01000010.1"/>
</dbReference>
<keyword evidence="10" id="KW-1185">Reference proteome</keyword>
<evidence type="ECO:0000313" key="9">
    <source>
        <dbReference type="EMBL" id="PRY87316.1"/>
    </source>
</evidence>
<feature type="binding site" evidence="7">
    <location>
        <position position="256"/>
    </location>
    <ligand>
        <name>glyoxylate</name>
        <dbReference type="ChEBI" id="CHEBI:36655"/>
    </ligand>
</feature>
<dbReference type="Gene3D" id="3.20.20.70">
    <property type="entry name" value="Aldolase class I"/>
    <property type="match status" value="1"/>
</dbReference>
<evidence type="ECO:0000256" key="4">
    <source>
        <dbReference type="ARBA" id="ARBA00023002"/>
    </source>
</evidence>
<dbReference type="InterPro" id="IPR000262">
    <property type="entry name" value="FMN-dep_DH"/>
</dbReference>
<feature type="binding site" evidence="7">
    <location>
        <position position="259"/>
    </location>
    <ligand>
        <name>glyoxylate</name>
        <dbReference type="ChEBI" id="CHEBI:36655"/>
    </ligand>
</feature>
<dbReference type="AlphaFoldDB" id="A0A2T0WKT4"/>
<dbReference type="InterPro" id="IPR037396">
    <property type="entry name" value="FMN_HAD"/>
</dbReference>
<protein>
    <submittedName>
        <fullName evidence="9">4-hydroxymandelate oxidase</fullName>
    </submittedName>
</protein>
<evidence type="ECO:0000256" key="1">
    <source>
        <dbReference type="ARBA" id="ARBA00001917"/>
    </source>
</evidence>
<dbReference type="GO" id="GO:0016614">
    <property type="term" value="F:oxidoreductase activity, acting on CH-OH group of donors"/>
    <property type="evidence" value="ECO:0007669"/>
    <property type="project" value="UniProtKB-ARBA"/>
</dbReference>
<dbReference type="InterPro" id="IPR013785">
    <property type="entry name" value="Aldolase_TIM"/>
</dbReference>
<feature type="binding site" evidence="7">
    <location>
        <position position="254"/>
    </location>
    <ligand>
        <name>FMN</name>
        <dbReference type="ChEBI" id="CHEBI:58210"/>
    </ligand>
</feature>
<dbReference type="PANTHER" id="PTHR10578">
    <property type="entry name" value="S -2-HYDROXY-ACID OXIDASE-RELATED"/>
    <property type="match status" value="1"/>
</dbReference>
<evidence type="ECO:0000259" key="8">
    <source>
        <dbReference type="PROSITE" id="PS51349"/>
    </source>
</evidence>
<dbReference type="InterPro" id="IPR012133">
    <property type="entry name" value="Alpha-hydoxy_acid_DH_FMN"/>
</dbReference>
<feature type="domain" description="FMN hydroxy acid dehydrogenase" evidence="8">
    <location>
        <begin position="1"/>
        <end position="360"/>
    </location>
</feature>
<evidence type="ECO:0000313" key="10">
    <source>
        <dbReference type="Proteomes" id="UP000238392"/>
    </source>
</evidence>
<dbReference type="Pfam" id="PF01070">
    <property type="entry name" value="FMN_dh"/>
    <property type="match status" value="1"/>
</dbReference>
<feature type="binding site" evidence="7">
    <location>
        <position position="27"/>
    </location>
    <ligand>
        <name>glyoxylate</name>
        <dbReference type="ChEBI" id="CHEBI:36655"/>
    </ligand>
</feature>
<name>A0A2T0WKT4_9RHOB</name>
<reference evidence="9 10" key="1">
    <citation type="submission" date="2018-03" db="EMBL/GenBank/DDBJ databases">
        <title>Genomic Encyclopedia of Archaeal and Bacterial Type Strains, Phase II (KMG-II): from individual species to whole genera.</title>
        <authorList>
            <person name="Goeker M."/>
        </authorList>
    </citation>
    <scope>NUCLEOTIDE SEQUENCE [LARGE SCALE GENOMIC DNA]</scope>
    <source>
        <strain evidence="9 10">DSM 100212</strain>
    </source>
</reference>
<keyword evidence="2 7" id="KW-0285">Flavoprotein</keyword>
<dbReference type="Proteomes" id="UP000238392">
    <property type="component" value="Unassembled WGS sequence"/>
</dbReference>
<comment type="cofactor">
    <cofactor evidence="1">
        <name>FMN</name>
        <dbReference type="ChEBI" id="CHEBI:58210"/>
    </cofactor>
</comment>
<proteinExistence type="inferred from homology"/>
<accession>A0A2T0WKT4</accession>
<feature type="binding site" evidence="7">
    <location>
        <position position="109"/>
    </location>
    <ligand>
        <name>FMN</name>
        <dbReference type="ChEBI" id="CHEBI:58210"/>
    </ligand>
</feature>
<feature type="binding site" evidence="7">
    <location>
        <begin position="310"/>
        <end position="311"/>
    </location>
    <ligand>
        <name>FMN</name>
        <dbReference type="ChEBI" id="CHEBI:58210"/>
    </ligand>
</feature>
<evidence type="ECO:0000256" key="6">
    <source>
        <dbReference type="PIRSR" id="PIRSR000138-1"/>
    </source>
</evidence>
<feature type="binding site" evidence="7">
    <location>
        <begin position="80"/>
        <end position="82"/>
    </location>
    <ligand>
        <name>FMN</name>
        <dbReference type="ChEBI" id="CHEBI:58210"/>
    </ligand>
</feature>
<dbReference type="OrthoDB" id="9770452at2"/>
<feature type="binding site" evidence="7">
    <location>
        <position position="132"/>
    </location>
    <ligand>
        <name>glyoxylate</name>
        <dbReference type="ChEBI" id="CHEBI:36655"/>
    </ligand>
</feature>
<feature type="binding site" evidence="7">
    <location>
        <begin position="287"/>
        <end position="291"/>
    </location>
    <ligand>
        <name>FMN</name>
        <dbReference type="ChEBI" id="CHEBI:58210"/>
    </ligand>
</feature>
<comment type="similarity">
    <text evidence="5">Belongs to the FMN-dependent alpha-hydroxy acid dehydrogenase family.</text>
</comment>
<dbReference type="PANTHER" id="PTHR10578:SF107">
    <property type="entry name" value="2-HYDROXYACID OXIDASE 1"/>
    <property type="match status" value="1"/>
</dbReference>
<dbReference type="SUPFAM" id="SSF51395">
    <property type="entry name" value="FMN-linked oxidoreductases"/>
    <property type="match status" value="1"/>
</dbReference>
<dbReference type="GO" id="GO:0010181">
    <property type="term" value="F:FMN binding"/>
    <property type="evidence" value="ECO:0007669"/>
    <property type="project" value="InterPro"/>
</dbReference>
<comment type="caution">
    <text evidence="9">The sequence shown here is derived from an EMBL/GenBank/DDBJ whole genome shotgun (WGS) entry which is preliminary data.</text>
</comment>
<feature type="binding site" evidence="7">
    <location>
        <position position="232"/>
    </location>
    <ligand>
        <name>FMN</name>
        <dbReference type="ChEBI" id="CHEBI:58210"/>
    </ligand>
</feature>
<feature type="binding site" evidence="7">
    <location>
        <position position="167"/>
    </location>
    <ligand>
        <name>glyoxylate</name>
        <dbReference type="ChEBI" id="CHEBI:36655"/>
    </ligand>
</feature>
<organism evidence="9 10">
    <name type="scientific">Donghicola tyrosinivorans</name>
    <dbReference type="NCBI Taxonomy" id="1652492"/>
    <lineage>
        <taxon>Bacteria</taxon>
        <taxon>Pseudomonadati</taxon>
        <taxon>Pseudomonadota</taxon>
        <taxon>Alphaproteobacteria</taxon>
        <taxon>Rhodobacterales</taxon>
        <taxon>Roseobacteraceae</taxon>
        <taxon>Donghicola</taxon>
    </lineage>
</organism>
<evidence type="ECO:0000256" key="7">
    <source>
        <dbReference type="PIRSR" id="PIRSR000138-2"/>
    </source>
</evidence>
<dbReference type="CDD" id="cd02809">
    <property type="entry name" value="alpha_hydroxyacid_oxid_FMN"/>
    <property type="match status" value="1"/>
</dbReference>
<feature type="binding site" evidence="7">
    <location>
        <position position="158"/>
    </location>
    <ligand>
        <name>FMN</name>
        <dbReference type="ChEBI" id="CHEBI:58210"/>
    </ligand>
</feature>
<gene>
    <name evidence="9" type="ORF">CLV74_11090</name>
</gene>
<evidence type="ECO:0000256" key="2">
    <source>
        <dbReference type="ARBA" id="ARBA00022630"/>
    </source>
</evidence>
<keyword evidence="4" id="KW-0560">Oxidoreductase</keyword>
<feature type="binding site" evidence="7">
    <location>
        <position position="130"/>
    </location>
    <ligand>
        <name>FMN</name>
        <dbReference type="ChEBI" id="CHEBI:58210"/>
    </ligand>
</feature>
<sequence>MTEDLLPTLAAYEEAARAALSPRLAAYFLAGAGAETTLAANQEAFGQVSVIPRHLRDLRGGTAQARVGNLRLSHPLIVAPFAYQTLLTPEGEIATAKAAAAQGALMTLSAQSATLMEDVRANGPSCLWFQLYWQTTREATLALCQRAAWAGFQALVLTIDAPVNGVRDAEIESGFALPNGARAVNLTDQPQPNFAPLGEGESAIFDRIAHIVPIWKDIEWLLDNAPLPIYLKGILHPDDAALAMKAGAAGVIVSNHGGRVLDCAIASLRALPAIRQAVGPNAMVLMDGGIRRGVDIFKAIALGADAVMVGRPVIHGLAVAGAAGAAHVLRLLQDEFEIAMMLAGCRTLADISPECVHLNW</sequence>
<feature type="active site" description="Proton acceptor" evidence="6">
    <location>
        <position position="256"/>
    </location>
</feature>
<keyword evidence="3 7" id="KW-0288">FMN</keyword>
<evidence type="ECO:0000256" key="5">
    <source>
        <dbReference type="ARBA" id="ARBA00024042"/>
    </source>
</evidence>